<evidence type="ECO:0000256" key="4">
    <source>
        <dbReference type="PROSITE-ProRule" id="PRU00175"/>
    </source>
</evidence>
<dbReference type="PANTHER" id="PTHR10044">
    <property type="entry name" value="INHIBITOR OF APOPTOSIS"/>
    <property type="match status" value="1"/>
</dbReference>
<dbReference type="Gene3D" id="1.10.1170.10">
    <property type="entry name" value="Inhibitor Of Apoptosis Protein (2mihbC-IAP-1), Chain A"/>
    <property type="match status" value="1"/>
</dbReference>
<keyword evidence="2 4" id="KW-0863">Zinc-finger</keyword>
<accession>A0A8B6GSB4</accession>
<evidence type="ECO:0000313" key="7">
    <source>
        <dbReference type="Proteomes" id="UP000596742"/>
    </source>
</evidence>
<dbReference type="PROSITE" id="PS50089">
    <property type="entry name" value="ZF_RING_2"/>
    <property type="match status" value="1"/>
</dbReference>
<dbReference type="GO" id="GO:0005737">
    <property type="term" value="C:cytoplasm"/>
    <property type="evidence" value="ECO:0007669"/>
    <property type="project" value="TreeGrafter"/>
</dbReference>
<name>A0A8B6GSB4_MYTGA</name>
<dbReference type="Gene3D" id="3.30.40.10">
    <property type="entry name" value="Zinc/RING finger domain, C3HC4 (zinc finger)"/>
    <property type="match status" value="1"/>
</dbReference>
<keyword evidence="3" id="KW-0862">Zinc</keyword>
<dbReference type="Pfam" id="PF00653">
    <property type="entry name" value="BIR"/>
    <property type="match status" value="1"/>
</dbReference>
<evidence type="ECO:0000256" key="2">
    <source>
        <dbReference type="ARBA" id="ARBA00022771"/>
    </source>
</evidence>
<keyword evidence="2 4" id="KW-0479">Metal-binding</keyword>
<organism evidence="6 7">
    <name type="scientific">Mytilus galloprovincialis</name>
    <name type="common">Mediterranean mussel</name>
    <dbReference type="NCBI Taxonomy" id="29158"/>
    <lineage>
        <taxon>Eukaryota</taxon>
        <taxon>Metazoa</taxon>
        <taxon>Spiralia</taxon>
        <taxon>Lophotrochozoa</taxon>
        <taxon>Mollusca</taxon>
        <taxon>Bivalvia</taxon>
        <taxon>Autobranchia</taxon>
        <taxon>Pteriomorphia</taxon>
        <taxon>Mytilida</taxon>
        <taxon>Mytiloidea</taxon>
        <taxon>Mytilidae</taxon>
        <taxon>Mytilinae</taxon>
        <taxon>Mytilus</taxon>
    </lineage>
</organism>
<dbReference type="CDD" id="cd00022">
    <property type="entry name" value="BIR"/>
    <property type="match status" value="1"/>
</dbReference>
<comment type="similarity">
    <text evidence="1">Belongs to the IAP family.</text>
</comment>
<dbReference type="InterPro" id="IPR013083">
    <property type="entry name" value="Znf_RING/FYVE/PHD"/>
</dbReference>
<dbReference type="SMART" id="SM00238">
    <property type="entry name" value="BIR"/>
    <property type="match status" value="1"/>
</dbReference>
<dbReference type="InterPro" id="IPR050784">
    <property type="entry name" value="IAP"/>
</dbReference>
<evidence type="ECO:0000313" key="6">
    <source>
        <dbReference type="EMBL" id="VDI68369.1"/>
    </source>
</evidence>
<dbReference type="AlphaFoldDB" id="A0A8B6GSB4"/>
<evidence type="ECO:0000256" key="1">
    <source>
        <dbReference type="ARBA" id="ARBA00006672"/>
    </source>
</evidence>
<protein>
    <recommendedName>
        <fullName evidence="5">RING-type domain-containing protein</fullName>
    </recommendedName>
</protein>
<dbReference type="InterPro" id="IPR001370">
    <property type="entry name" value="BIR_rpt"/>
</dbReference>
<dbReference type="SUPFAM" id="SSF57924">
    <property type="entry name" value="Inhibitor of apoptosis (IAP) repeat"/>
    <property type="match status" value="1"/>
</dbReference>
<dbReference type="Proteomes" id="UP000596742">
    <property type="component" value="Unassembled WGS sequence"/>
</dbReference>
<evidence type="ECO:0000256" key="3">
    <source>
        <dbReference type="ARBA" id="ARBA00022833"/>
    </source>
</evidence>
<gene>
    <name evidence="6" type="ORF">MGAL_10B076759</name>
</gene>
<dbReference type="InterPro" id="IPR001841">
    <property type="entry name" value="Znf_RING"/>
</dbReference>
<proteinExistence type="inferred from homology"/>
<dbReference type="PROSITE" id="PS50143">
    <property type="entry name" value="BIR_REPEAT_2"/>
    <property type="match status" value="1"/>
</dbReference>
<dbReference type="OrthoDB" id="6136964at2759"/>
<dbReference type="GO" id="GO:0005634">
    <property type="term" value="C:nucleus"/>
    <property type="evidence" value="ECO:0007669"/>
    <property type="project" value="TreeGrafter"/>
</dbReference>
<feature type="domain" description="RING-type" evidence="5">
    <location>
        <begin position="259"/>
        <end position="298"/>
    </location>
</feature>
<dbReference type="GO" id="GO:0051726">
    <property type="term" value="P:regulation of cell cycle"/>
    <property type="evidence" value="ECO:0007669"/>
    <property type="project" value="TreeGrafter"/>
</dbReference>
<evidence type="ECO:0000259" key="5">
    <source>
        <dbReference type="PROSITE" id="PS50089"/>
    </source>
</evidence>
<dbReference type="EMBL" id="UYJE01008897">
    <property type="protein sequence ID" value="VDI68369.1"/>
    <property type="molecule type" value="Genomic_DNA"/>
</dbReference>
<comment type="caution">
    <text evidence="6">The sequence shown here is derived from an EMBL/GenBank/DDBJ whole genome shotgun (WGS) entry which is preliminary data.</text>
</comment>
<dbReference type="GO" id="GO:0008270">
    <property type="term" value="F:zinc ion binding"/>
    <property type="evidence" value="ECO:0007669"/>
    <property type="project" value="UniProtKB-KW"/>
</dbReference>
<reference evidence="6" key="1">
    <citation type="submission" date="2018-11" db="EMBL/GenBank/DDBJ databases">
        <authorList>
            <person name="Alioto T."/>
            <person name="Alioto T."/>
        </authorList>
    </citation>
    <scope>NUCLEOTIDE SEQUENCE</scope>
</reference>
<keyword evidence="7" id="KW-1185">Reference proteome</keyword>
<dbReference type="PANTHER" id="PTHR10044:SF139">
    <property type="entry name" value="DEATH-ASSOCIATED INHIBITOR OF APOPTOSIS 2"/>
    <property type="match status" value="1"/>
</dbReference>
<sequence>MLCTDDVETDCEIVENTQNLYHLSISNGHSDTESCPVVRSNCLNHIADQSSQLLLSGHTSGFTGFSSVNSEPSVVNGGHSFVHLNGNTNALEEKARREEEKQKFLKEAAIQQKIKQKYLFTEKTETESTQRVRPAKFRAYDTLEIRIKSFVGFKSASKWTESIFANSGFFYKGFSDIVACFYCGLVHKNWKRDDDPIVIHFQLQADCHFVIELRNKGILSCKNLIDESENDDVEMREVTEETNNLSIAPQVSSNSRLACKVCLTYTLEFTIQPCNHFAVCGSCCRKLMNDNKQCPICRGPIEKALRTLITE</sequence>
<dbReference type="Pfam" id="PF13920">
    <property type="entry name" value="zf-C3HC4_3"/>
    <property type="match status" value="1"/>
</dbReference>